<reference evidence="1" key="1">
    <citation type="journal article" date="2023" name="IScience">
        <title>Live-bearing cockroach genome reveals convergent evolutionary mechanisms linked to viviparity in insects and beyond.</title>
        <authorList>
            <person name="Fouks B."/>
            <person name="Harrison M.C."/>
            <person name="Mikhailova A.A."/>
            <person name="Marchal E."/>
            <person name="English S."/>
            <person name="Carruthers M."/>
            <person name="Jennings E.C."/>
            <person name="Chiamaka E.L."/>
            <person name="Frigard R.A."/>
            <person name="Pippel M."/>
            <person name="Attardo G.M."/>
            <person name="Benoit J.B."/>
            <person name="Bornberg-Bauer E."/>
            <person name="Tobe S.S."/>
        </authorList>
    </citation>
    <scope>NUCLEOTIDE SEQUENCE</scope>
    <source>
        <strain evidence="1">Stay&amp;Tobe</strain>
    </source>
</reference>
<dbReference type="AlphaFoldDB" id="A0AAD8AJI5"/>
<comment type="caution">
    <text evidence="1">The sequence shown here is derived from an EMBL/GenBank/DDBJ whole genome shotgun (WGS) entry which is preliminary data.</text>
</comment>
<evidence type="ECO:0000313" key="1">
    <source>
        <dbReference type="EMBL" id="KAJ9598853.1"/>
    </source>
</evidence>
<reference evidence="1" key="2">
    <citation type="submission" date="2023-05" db="EMBL/GenBank/DDBJ databases">
        <authorList>
            <person name="Fouks B."/>
        </authorList>
    </citation>
    <scope>NUCLEOTIDE SEQUENCE</scope>
    <source>
        <strain evidence="1">Stay&amp;Tobe</strain>
        <tissue evidence="1">Testes</tissue>
    </source>
</reference>
<dbReference type="EMBL" id="JASPKZ010000958">
    <property type="protein sequence ID" value="KAJ9598853.1"/>
    <property type="molecule type" value="Genomic_DNA"/>
</dbReference>
<accession>A0AAD8AJI5</accession>
<feature type="non-terminal residue" evidence="1">
    <location>
        <position position="1"/>
    </location>
</feature>
<name>A0AAD8AJI5_DIPPU</name>
<gene>
    <name evidence="1" type="ORF">L9F63_026612</name>
</gene>
<protein>
    <submittedName>
        <fullName evidence="1">Uncharacterized protein</fullName>
    </submittedName>
</protein>
<dbReference type="Proteomes" id="UP001233999">
    <property type="component" value="Unassembled WGS sequence"/>
</dbReference>
<sequence length="85" mass="9785">QIANLPVVLKTNNTLKFNITSNTTSDILMNNQMAPSRLITGKKEEKLTVVKTADDDDKVSPILQIMKNKQYQERMWVQLIRIKLI</sequence>
<feature type="non-terminal residue" evidence="1">
    <location>
        <position position="85"/>
    </location>
</feature>
<evidence type="ECO:0000313" key="2">
    <source>
        <dbReference type="Proteomes" id="UP001233999"/>
    </source>
</evidence>
<keyword evidence="2" id="KW-1185">Reference proteome</keyword>
<proteinExistence type="predicted"/>
<organism evidence="1 2">
    <name type="scientific">Diploptera punctata</name>
    <name type="common">Pacific beetle cockroach</name>
    <dbReference type="NCBI Taxonomy" id="6984"/>
    <lineage>
        <taxon>Eukaryota</taxon>
        <taxon>Metazoa</taxon>
        <taxon>Ecdysozoa</taxon>
        <taxon>Arthropoda</taxon>
        <taxon>Hexapoda</taxon>
        <taxon>Insecta</taxon>
        <taxon>Pterygota</taxon>
        <taxon>Neoptera</taxon>
        <taxon>Polyneoptera</taxon>
        <taxon>Dictyoptera</taxon>
        <taxon>Blattodea</taxon>
        <taxon>Blaberoidea</taxon>
        <taxon>Blaberidae</taxon>
        <taxon>Diplopterinae</taxon>
        <taxon>Diploptera</taxon>
    </lineage>
</organism>